<dbReference type="AlphaFoldDB" id="A0A1G8YE98"/>
<evidence type="ECO:0000313" key="1">
    <source>
        <dbReference type="EMBL" id="SDK01202.1"/>
    </source>
</evidence>
<organism evidence="1 2">
    <name type="scientific">Ferrimonas sediminum</name>
    <dbReference type="NCBI Taxonomy" id="718193"/>
    <lineage>
        <taxon>Bacteria</taxon>
        <taxon>Pseudomonadati</taxon>
        <taxon>Pseudomonadota</taxon>
        <taxon>Gammaproteobacteria</taxon>
        <taxon>Alteromonadales</taxon>
        <taxon>Ferrimonadaceae</taxon>
        <taxon>Ferrimonas</taxon>
    </lineage>
</organism>
<sequence>MLKNALVDFWKDESGLSAVEYAIAGSLVVGGMVIAFGELGTEATQEIVDLCSAVNSDGDCTGTAPAP</sequence>
<dbReference type="RefSeq" id="WP_090367332.1">
    <property type="nucleotide sequence ID" value="NZ_FNEM01000017.1"/>
</dbReference>
<proteinExistence type="predicted"/>
<accession>A0A1G8YE98</accession>
<keyword evidence="2" id="KW-1185">Reference proteome</keyword>
<gene>
    <name evidence="1" type="ORF">SAMN04488540_11753</name>
</gene>
<dbReference type="EMBL" id="FNEM01000017">
    <property type="protein sequence ID" value="SDK01202.1"/>
    <property type="molecule type" value="Genomic_DNA"/>
</dbReference>
<dbReference type="Proteomes" id="UP000199527">
    <property type="component" value="Unassembled WGS sequence"/>
</dbReference>
<dbReference type="OrthoDB" id="6174171at2"/>
<name>A0A1G8YE98_9GAMM</name>
<reference evidence="2" key="1">
    <citation type="submission" date="2016-10" db="EMBL/GenBank/DDBJ databases">
        <authorList>
            <person name="Varghese N."/>
            <person name="Submissions S."/>
        </authorList>
    </citation>
    <scope>NUCLEOTIDE SEQUENCE [LARGE SCALE GENOMIC DNA]</scope>
    <source>
        <strain evidence="2">DSM 23317</strain>
    </source>
</reference>
<evidence type="ECO:0000313" key="2">
    <source>
        <dbReference type="Proteomes" id="UP000199527"/>
    </source>
</evidence>
<protein>
    <submittedName>
        <fullName evidence="1">Pilus assembly protein Flp/PilA</fullName>
    </submittedName>
</protein>